<reference evidence="2" key="1">
    <citation type="journal article" date="2022" name="bioRxiv">
        <title>Sequencing and chromosome-scale assembly of the giantPleurodeles waltlgenome.</title>
        <authorList>
            <person name="Brown T."/>
            <person name="Elewa A."/>
            <person name="Iarovenko S."/>
            <person name="Subramanian E."/>
            <person name="Araus A.J."/>
            <person name="Petzold A."/>
            <person name="Susuki M."/>
            <person name="Suzuki K.-i.T."/>
            <person name="Hayashi T."/>
            <person name="Toyoda A."/>
            <person name="Oliveira C."/>
            <person name="Osipova E."/>
            <person name="Leigh N.D."/>
            <person name="Simon A."/>
            <person name="Yun M.H."/>
        </authorList>
    </citation>
    <scope>NUCLEOTIDE SEQUENCE</scope>
    <source>
        <strain evidence="2">20211129_DDA</strain>
        <tissue evidence="2">Liver</tissue>
    </source>
</reference>
<protein>
    <submittedName>
        <fullName evidence="2">Uncharacterized protein</fullName>
    </submittedName>
</protein>
<feature type="region of interest" description="Disordered" evidence="1">
    <location>
        <begin position="50"/>
        <end position="101"/>
    </location>
</feature>
<evidence type="ECO:0000313" key="2">
    <source>
        <dbReference type="EMBL" id="KAJ1202124.1"/>
    </source>
</evidence>
<proteinExistence type="predicted"/>
<accession>A0AAV7VNB4</accession>
<dbReference type="EMBL" id="JANPWB010000003">
    <property type="protein sequence ID" value="KAJ1202124.1"/>
    <property type="molecule type" value="Genomic_DNA"/>
</dbReference>
<organism evidence="2 3">
    <name type="scientific">Pleurodeles waltl</name>
    <name type="common">Iberian ribbed newt</name>
    <dbReference type="NCBI Taxonomy" id="8319"/>
    <lineage>
        <taxon>Eukaryota</taxon>
        <taxon>Metazoa</taxon>
        <taxon>Chordata</taxon>
        <taxon>Craniata</taxon>
        <taxon>Vertebrata</taxon>
        <taxon>Euteleostomi</taxon>
        <taxon>Amphibia</taxon>
        <taxon>Batrachia</taxon>
        <taxon>Caudata</taxon>
        <taxon>Salamandroidea</taxon>
        <taxon>Salamandridae</taxon>
        <taxon>Pleurodelinae</taxon>
        <taxon>Pleurodeles</taxon>
    </lineage>
</organism>
<comment type="caution">
    <text evidence="2">The sequence shown here is derived from an EMBL/GenBank/DDBJ whole genome shotgun (WGS) entry which is preliminary data.</text>
</comment>
<evidence type="ECO:0000256" key="1">
    <source>
        <dbReference type="SAM" id="MobiDB-lite"/>
    </source>
</evidence>
<sequence length="165" mass="17502">MSVDARRPPFFPTLCTRRPALPRTVPTAVNFCAVVASALQDLRSALFSPPSIPRSGVRRGGSPQGSHLPPHGISAISSQRGSGRFSFSDPKRSGASQRYRATEEGAVSVPRVWRESGDLGSSLVSVRVAASAPLVPQLGRDGFHPRSGSGRLFTASRTYCFLGAP</sequence>
<dbReference type="AlphaFoldDB" id="A0AAV7VNB4"/>
<dbReference type="Proteomes" id="UP001066276">
    <property type="component" value="Chromosome 2_1"/>
</dbReference>
<feature type="compositionally biased region" description="Low complexity" evidence="1">
    <location>
        <begin position="77"/>
        <end position="88"/>
    </location>
</feature>
<evidence type="ECO:0000313" key="3">
    <source>
        <dbReference type="Proteomes" id="UP001066276"/>
    </source>
</evidence>
<keyword evidence="3" id="KW-1185">Reference proteome</keyword>
<gene>
    <name evidence="2" type="ORF">NDU88_005925</name>
</gene>
<name>A0AAV7VNB4_PLEWA</name>